<dbReference type="InterPro" id="IPR006059">
    <property type="entry name" value="SBP"/>
</dbReference>
<evidence type="ECO:0000256" key="3">
    <source>
        <dbReference type="ARBA" id="ARBA00023136"/>
    </source>
</evidence>
<keyword evidence="8" id="KW-1185">Reference proteome</keyword>
<feature type="signal peptide" evidence="6">
    <location>
        <begin position="1"/>
        <end position="22"/>
    </location>
</feature>
<keyword evidence="2 6" id="KW-0732">Signal</keyword>
<organism evidence="7 8">
    <name type="scientific">Clostridium oryzae</name>
    <dbReference type="NCBI Taxonomy" id="1450648"/>
    <lineage>
        <taxon>Bacteria</taxon>
        <taxon>Bacillati</taxon>
        <taxon>Bacillota</taxon>
        <taxon>Clostridia</taxon>
        <taxon>Eubacteriales</taxon>
        <taxon>Clostridiaceae</taxon>
        <taxon>Clostridium</taxon>
    </lineage>
</organism>
<evidence type="ECO:0000256" key="5">
    <source>
        <dbReference type="ARBA" id="ARBA00023288"/>
    </source>
</evidence>
<evidence type="ECO:0000256" key="6">
    <source>
        <dbReference type="SAM" id="SignalP"/>
    </source>
</evidence>
<dbReference type="InterPro" id="IPR050490">
    <property type="entry name" value="Bact_solute-bd_prot1"/>
</dbReference>
<evidence type="ECO:0000256" key="1">
    <source>
        <dbReference type="ARBA" id="ARBA00022475"/>
    </source>
</evidence>
<dbReference type="PROSITE" id="PS51257">
    <property type="entry name" value="PROKAR_LIPOPROTEIN"/>
    <property type="match status" value="1"/>
</dbReference>
<evidence type="ECO:0000313" key="7">
    <source>
        <dbReference type="EMBL" id="OPJ64198.1"/>
    </source>
</evidence>
<dbReference type="Proteomes" id="UP000190080">
    <property type="component" value="Unassembled WGS sequence"/>
</dbReference>
<keyword evidence="5 7" id="KW-0449">Lipoprotein</keyword>
<dbReference type="PANTHER" id="PTHR43649">
    <property type="entry name" value="ARABINOSE-BINDING PROTEIN-RELATED"/>
    <property type="match status" value="1"/>
</dbReference>
<evidence type="ECO:0000256" key="4">
    <source>
        <dbReference type="ARBA" id="ARBA00023139"/>
    </source>
</evidence>
<dbReference type="EMBL" id="MZGV01000005">
    <property type="protein sequence ID" value="OPJ64198.1"/>
    <property type="molecule type" value="Genomic_DNA"/>
</dbReference>
<dbReference type="OrthoDB" id="2650856at2"/>
<evidence type="ECO:0000256" key="2">
    <source>
        <dbReference type="ARBA" id="ARBA00022729"/>
    </source>
</evidence>
<dbReference type="PANTHER" id="PTHR43649:SF33">
    <property type="entry name" value="POLYGALACTURONAN_RHAMNOGALACTURONAN-BINDING PROTEIN YTCQ"/>
    <property type="match status" value="1"/>
</dbReference>
<name>A0A1V4IVY4_9CLOT</name>
<keyword evidence="3" id="KW-0472">Membrane</keyword>
<protein>
    <submittedName>
        <fullName evidence="7">Lipoprotein LipO</fullName>
    </submittedName>
</protein>
<dbReference type="CDD" id="cd13580">
    <property type="entry name" value="PBP2_AlgQ_like_1"/>
    <property type="match status" value="1"/>
</dbReference>
<dbReference type="Gene3D" id="3.40.190.10">
    <property type="entry name" value="Periplasmic binding protein-like II"/>
    <property type="match status" value="2"/>
</dbReference>
<dbReference type="RefSeq" id="WP_079422201.1">
    <property type="nucleotide sequence ID" value="NZ_MZGV01000005.1"/>
</dbReference>
<accession>A0A1V4IVY4</accession>
<evidence type="ECO:0000313" key="8">
    <source>
        <dbReference type="Proteomes" id="UP000190080"/>
    </source>
</evidence>
<reference evidence="7 8" key="1">
    <citation type="submission" date="2017-03" db="EMBL/GenBank/DDBJ databases">
        <title>Genome sequence of Clostridium oryzae DSM 28571.</title>
        <authorList>
            <person name="Poehlein A."/>
            <person name="Daniel R."/>
        </authorList>
    </citation>
    <scope>NUCLEOTIDE SEQUENCE [LARGE SCALE GENOMIC DNA]</scope>
    <source>
        <strain evidence="7 8">DSM 28571</strain>
    </source>
</reference>
<keyword evidence="4" id="KW-0564">Palmitate</keyword>
<feature type="chain" id="PRO_5038751565" evidence="6">
    <location>
        <begin position="23"/>
        <end position="562"/>
    </location>
</feature>
<sequence>MKKSKVLASCLAVSMLVATGTACGKKATQSKTTTTLSKAEQKPFGRYKKPVTIHLVRTLDPNVKFDKGESIEKNGYIDAIKKSLNINVKFDWVCAPGDWNQKMSLAISSNNLPDAVIVDMTRYKAMMKYNQIADLTSTFKNSACDLLKSYYKSGGSALTKLTEVNGKIMSVPATSPKANGFNEMWIRQDWLKKLGLKAPTNIEELKAVAKAFVEKDPDGNGKKDTIGIIGPAKSGTLSGTDGTQFGLDPIFSSYQSYPGYWLKDNSGKVVYGSTQPQTKQALQSLADMYKEGLLDKELLVRDDSMPPVKDGKVGVFFGPWWEGYNISDVYLQNPPQDWQAYAAPLASDGNYYAHLSAPASNFLVVNKNYKHPEAAVKIINLLLRDEPKWVASGLSKNTGTGAAYPLFSVFDNVDELESSYNILTKFMKGETTIKDTDFSTHKLLKGDMEAIKQLKKKPYDDYSINNWNLKSKLESSNLPRLVSIMVGDKPLSTEKNIKGVYSLYYGQTQTMESRWANLQKLEQETFAKIIMGTAPISSFDDFVNKWNQQGGEKIISEVSKIK</sequence>
<dbReference type="Pfam" id="PF01547">
    <property type="entry name" value="SBP_bac_1"/>
    <property type="match status" value="1"/>
</dbReference>
<dbReference type="STRING" id="1450648.CLORY_07630"/>
<dbReference type="AlphaFoldDB" id="A0A1V4IVY4"/>
<gene>
    <name evidence="7" type="primary">lipO_4</name>
    <name evidence="7" type="ORF">CLORY_07630</name>
</gene>
<proteinExistence type="predicted"/>
<keyword evidence="1" id="KW-1003">Cell membrane</keyword>
<dbReference type="SUPFAM" id="SSF53850">
    <property type="entry name" value="Periplasmic binding protein-like II"/>
    <property type="match status" value="1"/>
</dbReference>
<comment type="caution">
    <text evidence="7">The sequence shown here is derived from an EMBL/GenBank/DDBJ whole genome shotgun (WGS) entry which is preliminary data.</text>
</comment>